<dbReference type="AlphaFoldDB" id="A0AAD1HBG8"/>
<gene>
    <name evidence="1" type="ORF">MMOR_32110</name>
</gene>
<accession>A0AAD1HBG8</accession>
<evidence type="ECO:0000313" key="2">
    <source>
        <dbReference type="Proteomes" id="UP000466681"/>
    </source>
</evidence>
<keyword evidence="2" id="KW-1185">Reference proteome</keyword>
<organism evidence="1 2">
    <name type="scientific">Mycolicibacterium moriokaense</name>
    <dbReference type="NCBI Taxonomy" id="39691"/>
    <lineage>
        <taxon>Bacteria</taxon>
        <taxon>Bacillati</taxon>
        <taxon>Actinomycetota</taxon>
        <taxon>Actinomycetes</taxon>
        <taxon>Mycobacteriales</taxon>
        <taxon>Mycobacteriaceae</taxon>
        <taxon>Mycolicibacterium</taxon>
    </lineage>
</organism>
<proteinExistence type="predicted"/>
<evidence type="ECO:0000313" key="1">
    <source>
        <dbReference type="EMBL" id="BBX02275.1"/>
    </source>
</evidence>
<dbReference type="RefSeq" id="WP_083157704.1">
    <property type="nucleotide sequence ID" value="NZ_AP022560.1"/>
</dbReference>
<protein>
    <submittedName>
        <fullName evidence="1">Uncharacterized protein</fullName>
    </submittedName>
</protein>
<name>A0AAD1HBG8_9MYCO</name>
<dbReference type="EMBL" id="AP022560">
    <property type="protein sequence ID" value="BBX02275.1"/>
    <property type="molecule type" value="Genomic_DNA"/>
</dbReference>
<dbReference type="Proteomes" id="UP000466681">
    <property type="component" value="Chromosome"/>
</dbReference>
<sequence>MTTVTTSDYEVQFEISSGNAGEGAWTLATTVGPQSEAAARHFYEAAIDNPLMRNIKIVRISDAEVLAEHP</sequence>
<reference evidence="1 2" key="1">
    <citation type="journal article" date="2019" name="Emerg. Microbes Infect.">
        <title>Comprehensive subspecies identification of 175 nontuberculous mycobacteria species based on 7547 genomic profiles.</title>
        <authorList>
            <person name="Matsumoto Y."/>
            <person name="Kinjo T."/>
            <person name="Motooka D."/>
            <person name="Nabeya D."/>
            <person name="Jung N."/>
            <person name="Uechi K."/>
            <person name="Horii T."/>
            <person name="Iida T."/>
            <person name="Fujita J."/>
            <person name="Nakamura S."/>
        </authorList>
    </citation>
    <scope>NUCLEOTIDE SEQUENCE [LARGE SCALE GENOMIC DNA]</scope>
    <source>
        <strain evidence="1 2">JCM 6375</strain>
    </source>
</reference>
<dbReference type="KEGG" id="mmor:MMOR_32110"/>